<dbReference type="AlphaFoldDB" id="A0A1G2U4B7"/>
<evidence type="ECO:0000256" key="1">
    <source>
        <dbReference type="SAM" id="Phobius"/>
    </source>
</evidence>
<feature type="transmembrane region" description="Helical" evidence="1">
    <location>
        <begin position="45"/>
        <end position="68"/>
    </location>
</feature>
<sequence>MDNNTNNSNIRSQITGNFEGEFGFIFFLHLFIIIFVYLSPVLVNWKIIILLTLLSHLQLMLVGSCILSKIQFKNTDRRPHFFHYYLSKIGIYVHPRKLSFIQNYIIPTTLIFTALVLQTVLGLHPILF</sequence>
<organism evidence="2 3">
    <name type="scientific">Candidatus Zambryskibacteria bacterium RIFCSPLOWO2_01_FULL_45_21</name>
    <dbReference type="NCBI Taxonomy" id="1802761"/>
    <lineage>
        <taxon>Bacteria</taxon>
        <taxon>Candidatus Zambryskiibacteriota</taxon>
    </lineage>
</organism>
<feature type="transmembrane region" description="Helical" evidence="1">
    <location>
        <begin position="104"/>
        <end position="127"/>
    </location>
</feature>
<protein>
    <submittedName>
        <fullName evidence="2">Uncharacterized protein</fullName>
    </submittedName>
</protein>
<comment type="caution">
    <text evidence="2">The sequence shown here is derived from an EMBL/GenBank/DDBJ whole genome shotgun (WGS) entry which is preliminary data.</text>
</comment>
<keyword evidence="1" id="KW-1133">Transmembrane helix</keyword>
<evidence type="ECO:0000313" key="2">
    <source>
        <dbReference type="EMBL" id="OHB04335.1"/>
    </source>
</evidence>
<reference evidence="2 3" key="1">
    <citation type="journal article" date="2016" name="Nat. Commun.">
        <title>Thousands of microbial genomes shed light on interconnected biogeochemical processes in an aquifer system.</title>
        <authorList>
            <person name="Anantharaman K."/>
            <person name="Brown C.T."/>
            <person name="Hug L.A."/>
            <person name="Sharon I."/>
            <person name="Castelle C.J."/>
            <person name="Probst A.J."/>
            <person name="Thomas B.C."/>
            <person name="Singh A."/>
            <person name="Wilkins M.J."/>
            <person name="Karaoz U."/>
            <person name="Brodie E.L."/>
            <person name="Williams K.H."/>
            <person name="Hubbard S.S."/>
            <person name="Banfield J.F."/>
        </authorList>
    </citation>
    <scope>NUCLEOTIDE SEQUENCE [LARGE SCALE GENOMIC DNA]</scope>
</reference>
<gene>
    <name evidence="2" type="ORF">A3B14_02605</name>
</gene>
<dbReference type="EMBL" id="MHWE01000008">
    <property type="protein sequence ID" value="OHB04335.1"/>
    <property type="molecule type" value="Genomic_DNA"/>
</dbReference>
<feature type="transmembrane region" description="Helical" evidence="1">
    <location>
        <begin position="21"/>
        <end position="39"/>
    </location>
</feature>
<keyword evidence="1" id="KW-0812">Transmembrane</keyword>
<keyword evidence="1" id="KW-0472">Membrane</keyword>
<dbReference type="Proteomes" id="UP000176800">
    <property type="component" value="Unassembled WGS sequence"/>
</dbReference>
<proteinExistence type="predicted"/>
<evidence type="ECO:0000313" key="3">
    <source>
        <dbReference type="Proteomes" id="UP000176800"/>
    </source>
</evidence>
<accession>A0A1G2U4B7</accession>
<name>A0A1G2U4B7_9BACT</name>